<feature type="transmembrane region" description="Helical" evidence="5">
    <location>
        <begin position="152"/>
        <end position="172"/>
    </location>
</feature>
<keyword evidence="4 5" id="KW-0472">Membrane</keyword>
<dbReference type="Proteomes" id="UP000765845">
    <property type="component" value="Unassembled WGS sequence"/>
</dbReference>
<dbReference type="Gene3D" id="1.20.1530.20">
    <property type="match status" value="1"/>
</dbReference>
<dbReference type="PANTHER" id="PTHR10361">
    <property type="entry name" value="SODIUM-BILE ACID COTRANSPORTER"/>
    <property type="match status" value="1"/>
</dbReference>
<feature type="transmembrane region" description="Helical" evidence="5">
    <location>
        <begin position="215"/>
        <end position="234"/>
    </location>
</feature>
<dbReference type="RefSeq" id="WP_168451081.1">
    <property type="nucleotide sequence ID" value="NZ_JAAWWK010000005.1"/>
</dbReference>
<evidence type="ECO:0000256" key="5">
    <source>
        <dbReference type="SAM" id="Phobius"/>
    </source>
</evidence>
<sequence>MPTSAYSDINVAFSPTSLLLLNGILALMIFGVSIGLRKEDFLRILRQPRAPVAGLIAQFVLLPAASCAITIIFNIPAELALGMILIAACPGGSFSNIMTWLAKASLPVSISMTAVSSLAAMVMTPLNFALYAQINPSTRALMREISIDTGNLLLLVALVLLLPMLVGMALGQRKPELALRAEKPMRWVTLAVFLSFVVIAFQRNQALFMEYADRILLLVVAQNLIALLLGNLAGRACRLPRNERRAVTMEIGIQNSALALSIIFTFFPQAGGMMLIAGFWSFWHLFSGLLLALYWSKTAEDTP</sequence>
<dbReference type="InterPro" id="IPR004710">
    <property type="entry name" value="Bilac:Na_transpt"/>
</dbReference>
<keyword evidence="7" id="KW-1185">Reference proteome</keyword>
<evidence type="ECO:0000256" key="4">
    <source>
        <dbReference type="ARBA" id="ARBA00023136"/>
    </source>
</evidence>
<protein>
    <submittedName>
        <fullName evidence="6">Bile acid:sodium symporter family protein</fullName>
    </submittedName>
</protein>
<accession>A0ABX1GH75</accession>
<dbReference type="PANTHER" id="PTHR10361:SF28">
    <property type="entry name" value="P3 PROTEIN-RELATED"/>
    <property type="match status" value="1"/>
</dbReference>
<feature type="transmembrane region" description="Helical" evidence="5">
    <location>
        <begin position="52"/>
        <end position="73"/>
    </location>
</feature>
<feature type="transmembrane region" description="Helical" evidence="5">
    <location>
        <begin position="79"/>
        <end position="102"/>
    </location>
</feature>
<name>A0ABX1GH75_9GAMM</name>
<comment type="subcellular location">
    <subcellularLocation>
        <location evidence="1">Membrane</location>
        <topology evidence="1">Multi-pass membrane protein</topology>
    </subcellularLocation>
</comment>
<gene>
    <name evidence="6" type="ORF">HCU74_14125</name>
</gene>
<dbReference type="EMBL" id="JAAWWK010000005">
    <property type="protein sequence ID" value="NKI18550.1"/>
    <property type="molecule type" value="Genomic_DNA"/>
</dbReference>
<evidence type="ECO:0000256" key="3">
    <source>
        <dbReference type="ARBA" id="ARBA00022989"/>
    </source>
</evidence>
<evidence type="ECO:0000256" key="2">
    <source>
        <dbReference type="ARBA" id="ARBA00022692"/>
    </source>
</evidence>
<evidence type="ECO:0000313" key="7">
    <source>
        <dbReference type="Proteomes" id="UP000765845"/>
    </source>
</evidence>
<reference evidence="6 7" key="1">
    <citation type="submission" date="2020-04" db="EMBL/GenBank/DDBJ databases">
        <authorList>
            <person name="Yoon J."/>
        </authorList>
    </citation>
    <scope>NUCLEOTIDE SEQUENCE [LARGE SCALE GENOMIC DNA]</scope>
    <source>
        <strain evidence="6 7">KMU-166</strain>
    </source>
</reference>
<feature type="transmembrane region" description="Helical" evidence="5">
    <location>
        <begin position="184"/>
        <end position="203"/>
    </location>
</feature>
<keyword evidence="2 5" id="KW-0812">Transmembrane</keyword>
<evidence type="ECO:0000313" key="6">
    <source>
        <dbReference type="EMBL" id="NKI18550.1"/>
    </source>
</evidence>
<feature type="transmembrane region" description="Helical" evidence="5">
    <location>
        <begin position="12"/>
        <end position="32"/>
    </location>
</feature>
<comment type="caution">
    <text evidence="6">The sequence shown here is derived from an EMBL/GenBank/DDBJ whole genome shotgun (WGS) entry which is preliminary data.</text>
</comment>
<proteinExistence type="predicted"/>
<dbReference type="InterPro" id="IPR002657">
    <property type="entry name" value="BilAc:Na_symport/Acr3"/>
</dbReference>
<feature type="transmembrane region" description="Helical" evidence="5">
    <location>
        <begin position="114"/>
        <end position="132"/>
    </location>
</feature>
<organism evidence="6 7">
    <name type="scientific">Spongiibacter thalassae</name>
    <dbReference type="NCBI Taxonomy" id="2721624"/>
    <lineage>
        <taxon>Bacteria</taxon>
        <taxon>Pseudomonadati</taxon>
        <taxon>Pseudomonadota</taxon>
        <taxon>Gammaproteobacteria</taxon>
        <taxon>Cellvibrionales</taxon>
        <taxon>Spongiibacteraceae</taxon>
        <taxon>Spongiibacter</taxon>
    </lineage>
</organism>
<keyword evidence="3 5" id="KW-1133">Transmembrane helix</keyword>
<evidence type="ECO:0000256" key="1">
    <source>
        <dbReference type="ARBA" id="ARBA00004141"/>
    </source>
</evidence>
<dbReference type="InterPro" id="IPR038770">
    <property type="entry name" value="Na+/solute_symporter_sf"/>
</dbReference>
<feature type="transmembrane region" description="Helical" evidence="5">
    <location>
        <begin position="246"/>
        <end position="267"/>
    </location>
</feature>
<dbReference type="Pfam" id="PF01758">
    <property type="entry name" value="SBF"/>
    <property type="match status" value="1"/>
</dbReference>
<feature type="transmembrane region" description="Helical" evidence="5">
    <location>
        <begin position="273"/>
        <end position="295"/>
    </location>
</feature>